<evidence type="ECO:0000256" key="2">
    <source>
        <dbReference type="SAM" id="SignalP"/>
    </source>
</evidence>
<feature type="domain" description="GH29D-like beta-sandwich" evidence="3">
    <location>
        <begin position="47"/>
        <end position="101"/>
    </location>
</feature>
<feature type="region of interest" description="Disordered" evidence="1">
    <location>
        <begin position="126"/>
        <end position="146"/>
    </location>
</feature>
<feature type="signal peptide" evidence="2">
    <location>
        <begin position="1"/>
        <end position="20"/>
    </location>
</feature>
<dbReference type="AlphaFoldDB" id="A0A1F6E5K8"/>
<sequence length="196" mass="19464">MKKYLLVALLSFTLAIPVYASEVTGTLSTGISTGVEGTVAQTPVASPVAGTYTSVQSVTLTATGANSILYTTDGSTPSCTTGTTYTGAIAVGSSLTIRAIGCYNNVASPVGIFAYGINIPPAPSGGGGGGGGGPLPPSTPATGNGDLNNDAAVNLLDFNALFVAWGSTGSNVPADLNHDGVVDLLDFNILFVNWTG</sequence>
<evidence type="ECO:0000313" key="4">
    <source>
        <dbReference type="EMBL" id="OGG68946.1"/>
    </source>
</evidence>
<evidence type="ECO:0000259" key="3">
    <source>
        <dbReference type="Pfam" id="PF13290"/>
    </source>
</evidence>
<dbReference type="GO" id="GO:0000272">
    <property type="term" value="P:polysaccharide catabolic process"/>
    <property type="evidence" value="ECO:0007669"/>
    <property type="project" value="InterPro"/>
</dbReference>
<proteinExistence type="predicted"/>
<dbReference type="Pfam" id="PF13290">
    <property type="entry name" value="CHB_HEX_C_1"/>
    <property type="match status" value="1"/>
</dbReference>
<organism evidence="4 5">
    <name type="scientific">Candidatus Kaiserbacteria bacterium RIFCSPHIGHO2_02_FULL_55_25</name>
    <dbReference type="NCBI Taxonomy" id="1798498"/>
    <lineage>
        <taxon>Bacteria</taxon>
        <taxon>Candidatus Kaiseribacteriota</taxon>
    </lineage>
</organism>
<accession>A0A1F6E5K8</accession>
<dbReference type="Gene3D" id="1.10.1330.10">
    <property type="entry name" value="Dockerin domain"/>
    <property type="match status" value="1"/>
</dbReference>
<dbReference type="Proteomes" id="UP000176914">
    <property type="component" value="Unassembled WGS sequence"/>
</dbReference>
<dbReference type="InterPro" id="IPR036439">
    <property type="entry name" value="Dockerin_dom_sf"/>
</dbReference>
<evidence type="ECO:0000313" key="5">
    <source>
        <dbReference type="Proteomes" id="UP000176914"/>
    </source>
</evidence>
<gene>
    <name evidence="4" type="ORF">A3C20_01770</name>
</gene>
<name>A0A1F6E5K8_9BACT</name>
<dbReference type="EMBL" id="MFLL01000025">
    <property type="protein sequence ID" value="OGG68946.1"/>
    <property type="molecule type" value="Genomic_DNA"/>
</dbReference>
<dbReference type="SUPFAM" id="SSF63446">
    <property type="entry name" value="Type I dockerin domain"/>
    <property type="match status" value="1"/>
</dbReference>
<protein>
    <recommendedName>
        <fullName evidence="3">GH29D-like beta-sandwich domain-containing protein</fullName>
    </recommendedName>
</protein>
<reference evidence="4 5" key="1">
    <citation type="journal article" date="2016" name="Nat. Commun.">
        <title>Thousands of microbial genomes shed light on interconnected biogeochemical processes in an aquifer system.</title>
        <authorList>
            <person name="Anantharaman K."/>
            <person name="Brown C.T."/>
            <person name="Hug L.A."/>
            <person name="Sharon I."/>
            <person name="Castelle C.J."/>
            <person name="Probst A.J."/>
            <person name="Thomas B.C."/>
            <person name="Singh A."/>
            <person name="Wilkins M.J."/>
            <person name="Karaoz U."/>
            <person name="Brodie E.L."/>
            <person name="Williams K.H."/>
            <person name="Hubbard S.S."/>
            <person name="Banfield J.F."/>
        </authorList>
    </citation>
    <scope>NUCLEOTIDE SEQUENCE [LARGE SCALE GENOMIC DNA]</scope>
</reference>
<feature type="chain" id="PRO_5009524053" description="GH29D-like beta-sandwich domain-containing protein" evidence="2">
    <location>
        <begin position="21"/>
        <end position="196"/>
    </location>
</feature>
<comment type="caution">
    <text evidence="4">The sequence shown here is derived from an EMBL/GenBank/DDBJ whole genome shotgun (WGS) entry which is preliminary data.</text>
</comment>
<evidence type="ECO:0000256" key="1">
    <source>
        <dbReference type="SAM" id="MobiDB-lite"/>
    </source>
</evidence>
<dbReference type="InterPro" id="IPR059177">
    <property type="entry name" value="GH29D-like_dom"/>
</dbReference>
<keyword evidence="2" id="KW-0732">Signal</keyword>